<name>X1IJT7_9ZZZZ</name>
<accession>X1IJT7</accession>
<comment type="caution">
    <text evidence="1">The sequence shown here is derived from an EMBL/GenBank/DDBJ whole genome shotgun (WGS) entry which is preliminary data.</text>
</comment>
<dbReference type="AlphaFoldDB" id="X1IJT7"/>
<feature type="non-terminal residue" evidence="1">
    <location>
        <position position="1"/>
    </location>
</feature>
<sequence>LQHIKLEATEVATGVEVEVVNVAGPCRLESLHIRVRYKGFFVRIYFDGKEYFNNSFELWQGIAGDGASYRAGKMIEYDDATSRYTIHFTPQLFARDKIIVKLFNPNMISNWYDAVRAVVSVFRIPE</sequence>
<proteinExistence type="predicted"/>
<gene>
    <name evidence="1" type="ORF">S03H2_36684</name>
</gene>
<dbReference type="EMBL" id="BARU01022526">
    <property type="protein sequence ID" value="GAH57843.1"/>
    <property type="molecule type" value="Genomic_DNA"/>
</dbReference>
<evidence type="ECO:0000313" key="1">
    <source>
        <dbReference type="EMBL" id="GAH57843.1"/>
    </source>
</evidence>
<reference evidence="1" key="1">
    <citation type="journal article" date="2014" name="Front. Microbiol.">
        <title>High frequency of phylogenetically diverse reductive dehalogenase-homologous genes in deep subseafloor sedimentary metagenomes.</title>
        <authorList>
            <person name="Kawai M."/>
            <person name="Futagami T."/>
            <person name="Toyoda A."/>
            <person name="Takaki Y."/>
            <person name="Nishi S."/>
            <person name="Hori S."/>
            <person name="Arai W."/>
            <person name="Tsubouchi T."/>
            <person name="Morono Y."/>
            <person name="Uchiyama I."/>
            <person name="Ito T."/>
            <person name="Fujiyama A."/>
            <person name="Inagaki F."/>
            <person name="Takami H."/>
        </authorList>
    </citation>
    <scope>NUCLEOTIDE SEQUENCE</scope>
    <source>
        <strain evidence="1">Expedition CK06-06</strain>
    </source>
</reference>
<organism evidence="1">
    <name type="scientific">marine sediment metagenome</name>
    <dbReference type="NCBI Taxonomy" id="412755"/>
    <lineage>
        <taxon>unclassified sequences</taxon>
        <taxon>metagenomes</taxon>
        <taxon>ecological metagenomes</taxon>
    </lineage>
</organism>
<protein>
    <submittedName>
        <fullName evidence="1">Uncharacterized protein</fullName>
    </submittedName>
</protein>